<reference evidence="3 4" key="1">
    <citation type="submission" date="2019-03" db="EMBL/GenBank/DDBJ databases">
        <title>Genomic Encyclopedia of Type Strains, Phase IV (KMG-IV): sequencing the most valuable type-strain genomes for metagenomic binning, comparative biology and taxonomic classification.</title>
        <authorList>
            <person name="Goeker M."/>
        </authorList>
    </citation>
    <scope>NUCLEOTIDE SEQUENCE [LARGE SCALE GENOMIC DNA]</scope>
    <source>
        <strain evidence="3 4">DSM 13605</strain>
    </source>
</reference>
<organism evidence="3 4">
    <name type="scientific">Thermomonas haemolytica</name>
    <dbReference type="NCBI Taxonomy" id="141949"/>
    <lineage>
        <taxon>Bacteria</taxon>
        <taxon>Pseudomonadati</taxon>
        <taxon>Pseudomonadota</taxon>
        <taxon>Gammaproteobacteria</taxon>
        <taxon>Lysobacterales</taxon>
        <taxon>Lysobacteraceae</taxon>
        <taxon>Thermomonas</taxon>
    </lineage>
</organism>
<evidence type="ECO:0000259" key="2">
    <source>
        <dbReference type="Pfam" id="PF00498"/>
    </source>
</evidence>
<gene>
    <name evidence="3" type="ORF">EDC34_10610</name>
</gene>
<dbReference type="Pfam" id="PF00498">
    <property type="entry name" value="FHA"/>
    <property type="match status" value="1"/>
</dbReference>
<evidence type="ECO:0000256" key="1">
    <source>
        <dbReference type="SAM" id="Phobius"/>
    </source>
</evidence>
<dbReference type="CDD" id="cd00060">
    <property type="entry name" value="FHA"/>
    <property type="match status" value="1"/>
</dbReference>
<keyword evidence="4" id="KW-1185">Reference proteome</keyword>
<name>A0A4R3N290_9GAMM</name>
<evidence type="ECO:0000313" key="3">
    <source>
        <dbReference type="EMBL" id="TCT23190.1"/>
    </source>
</evidence>
<keyword evidence="1" id="KW-0812">Transmembrane</keyword>
<dbReference type="Proteomes" id="UP000295414">
    <property type="component" value="Unassembled WGS sequence"/>
</dbReference>
<proteinExistence type="predicted"/>
<dbReference type="EMBL" id="SMAP01000006">
    <property type="protein sequence ID" value="TCT23190.1"/>
    <property type="molecule type" value="Genomic_DNA"/>
</dbReference>
<protein>
    <submittedName>
        <fullName evidence="3">PSer/pThr/pTyr-binding forkhead associated (FHA) protein</fullName>
    </submittedName>
</protein>
<evidence type="ECO:0000313" key="4">
    <source>
        <dbReference type="Proteomes" id="UP000295414"/>
    </source>
</evidence>
<dbReference type="InterPro" id="IPR008984">
    <property type="entry name" value="SMAD_FHA_dom_sf"/>
</dbReference>
<accession>A0A4R3N290</accession>
<dbReference type="InterPro" id="IPR000253">
    <property type="entry name" value="FHA_dom"/>
</dbReference>
<keyword evidence="1" id="KW-0472">Membrane</keyword>
<feature type="domain" description="FHA" evidence="2">
    <location>
        <begin position="141"/>
        <end position="201"/>
    </location>
</feature>
<feature type="transmembrane region" description="Helical" evidence="1">
    <location>
        <begin position="241"/>
        <end position="261"/>
    </location>
</feature>
<dbReference type="Gene3D" id="2.60.200.20">
    <property type="match status" value="1"/>
</dbReference>
<sequence>MLDCAAMTALRLRFCDDSRPDLPLDTGVHALARQGAGLAPVASDGPWLLQLCHDRRGIWMTVAPGTRGIHVNGRPVQQLAMLRAGDSIHVDGQELLLIGLREEPPLPAPPARPEEGSLRMVLRGVGGEHHGRSLSLEKPRRIGSSARADLRIDGHGIAPEHAVLELVDGQPLLHQTAAEVLVNGLPVRQAVLQAGDQLVFGGRHRFVLEGPPPSAPAVACPLPEPSAEAAPVPLPHWSQRVPWLLVAALLLAATLWTLLVFGAR</sequence>
<comment type="caution">
    <text evidence="3">The sequence shown here is derived from an EMBL/GenBank/DDBJ whole genome shotgun (WGS) entry which is preliminary data.</text>
</comment>
<dbReference type="SUPFAM" id="SSF49879">
    <property type="entry name" value="SMAD/FHA domain"/>
    <property type="match status" value="1"/>
</dbReference>
<keyword evidence="1" id="KW-1133">Transmembrane helix</keyword>
<dbReference type="AlphaFoldDB" id="A0A4R3N290"/>